<accession>A0A8X6TGS1</accession>
<feature type="transmembrane region" description="Helical" evidence="2">
    <location>
        <begin position="386"/>
        <end position="404"/>
    </location>
</feature>
<gene>
    <name evidence="3" type="primary">AVEN_213416_1</name>
    <name evidence="3" type="ORF">NPIL_187371</name>
</gene>
<feature type="transmembrane region" description="Helical" evidence="2">
    <location>
        <begin position="110"/>
        <end position="128"/>
    </location>
</feature>
<proteinExistence type="predicted"/>
<keyword evidence="2" id="KW-0812">Transmembrane</keyword>
<protein>
    <submittedName>
        <fullName evidence="3">Uncharacterized protein</fullName>
    </submittedName>
</protein>
<reference evidence="3" key="1">
    <citation type="submission" date="2020-08" db="EMBL/GenBank/DDBJ databases">
        <title>Multicomponent nature underlies the extraordinary mechanical properties of spider dragline silk.</title>
        <authorList>
            <person name="Kono N."/>
            <person name="Nakamura H."/>
            <person name="Mori M."/>
            <person name="Yoshida Y."/>
            <person name="Ohtoshi R."/>
            <person name="Malay A.D."/>
            <person name="Moran D.A.P."/>
            <person name="Tomita M."/>
            <person name="Numata K."/>
            <person name="Arakawa K."/>
        </authorList>
    </citation>
    <scope>NUCLEOTIDE SEQUENCE</scope>
</reference>
<feature type="region of interest" description="Disordered" evidence="1">
    <location>
        <begin position="1"/>
        <end position="27"/>
    </location>
</feature>
<keyword evidence="2" id="KW-1133">Transmembrane helix</keyword>
<feature type="transmembrane region" description="Helical" evidence="2">
    <location>
        <begin position="80"/>
        <end position="104"/>
    </location>
</feature>
<feature type="transmembrane region" description="Helical" evidence="2">
    <location>
        <begin position="308"/>
        <end position="327"/>
    </location>
</feature>
<keyword evidence="4" id="KW-1185">Reference proteome</keyword>
<dbReference type="AlphaFoldDB" id="A0A8X6TGS1"/>
<keyword evidence="2" id="KW-0472">Membrane</keyword>
<organism evidence="3 4">
    <name type="scientific">Nephila pilipes</name>
    <name type="common">Giant wood spider</name>
    <name type="synonym">Nephila maculata</name>
    <dbReference type="NCBI Taxonomy" id="299642"/>
    <lineage>
        <taxon>Eukaryota</taxon>
        <taxon>Metazoa</taxon>
        <taxon>Ecdysozoa</taxon>
        <taxon>Arthropoda</taxon>
        <taxon>Chelicerata</taxon>
        <taxon>Arachnida</taxon>
        <taxon>Araneae</taxon>
        <taxon>Araneomorphae</taxon>
        <taxon>Entelegynae</taxon>
        <taxon>Araneoidea</taxon>
        <taxon>Nephilidae</taxon>
        <taxon>Nephila</taxon>
    </lineage>
</organism>
<name>A0A8X6TGS1_NEPPI</name>
<dbReference type="Proteomes" id="UP000887013">
    <property type="component" value="Unassembled WGS sequence"/>
</dbReference>
<comment type="caution">
    <text evidence="3">The sequence shown here is derived from an EMBL/GenBank/DDBJ whole genome shotgun (WGS) entry which is preliminary data.</text>
</comment>
<evidence type="ECO:0000256" key="1">
    <source>
        <dbReference type="SAM" id="MobiDB-lite"/>
    </source>
</evidence>
<feature type="transmembrane region" description="Helical" evidence="2">
    <location>
        <begin position="210"/>
        <end position="236"/>
    </location>
</feature>
<feature type="transmembrane region" description="Helical" evidence="2">
    <location>
        <begin position="180"/>
        <end position="203"/>
    </location>
</feature>
<feature type="transmembrane region" description="Helical" evidence="2">
    <location>
        <begin position="274"/>
        <end position="296"/>
    </location>
</feature>
<dbReference type="EMBL" id="BMAW01103208">
    <property type="protein sequence ID" value="GFT08036.1"/>
    <property type="molecule type" value="Genomic_DNA"/>
</dbReference>
<sequence>MISTYVNSQKQFQSCSNPNTPVQHSNTSDLSHYQEQIVRESISIQPPQIHDKSIPRFLLAILRFSGFVYELNEKNKSVKVWLFFLFIMLFVIFDSLVILILNFSHTERKISLTHLCLKVFSLVIWICMRRKRMNMKILLRKLQPLHAPAHEKIFNFLVLIIVAIPLVYSTTFTIYCDKRFFSTLLAYGNKLESLSGLILLIWIKKCLQFLIFPAFPLLLSLLFTTMCLRCSLYFTILTKEITEYSPHTFGPEEQRNILRRKAEIDDILDIIQEIFSVPSFFFILGYFVSCCRAFAWNLTLRVKTPIQWLTFIDGVIILMSLSTALWVSGGLPENINKLKEAFYKKTHRRIIFVGTSEEPDLRKELLDKPDFVLTGCGVLFYRKSSVLAAIGALLTYTVLVISITHTRYQ</sequence>
<feature type="transmembrane region" description="Helical" evidence="2">
    <location>
        <begin position="149"/>
        <end position="168"/>
    </location>
</feature>
<evidence type="ECO:0000313" key="4">
    <source>
        <dbReference type="Proteomes" id="UP000887013"/>
    </source>
</evidence>
<evidence type="ECO:0000313" key="3">
    <source>
        <dbReference type="EMBL" id="GFT08036.1"/>
    </source>
</evidence>
<evidence type="ECO:0000256" key="2">
    <source>
        <dbReference type="SAM" id="Phobius"/>
    </source>
</evidence>